<proteinExistence type="predicted"/>
<feature type="signal peptide" evidence="1">
    <location>
        <begin position="1"/>
        <end position="17"/>
    </location>
</feature>
<dbReference type="EMBL" id="SACK01000013">
    <property type="protein sequence ID" value="RVT97202.1"/>
    <property type="molecule type" value="Genomic_DNA"/>
</dbReference>
<organism evidence="2 3">
    <name type="scientific">Mucilaginibacter limnophilus</name>
    <dbReference type="NCBI Taxonomy" id="1932778"/>
    <lineage>
        <taxon>Bacteria</taxon>
        <taxon>Pseudomonadati</taxon>
        <taxon>Bacteroidota</taxon>
        <taxon>Sphingobacteriia</taxon>
        <taxon>Sphingobacteriales</taxon>
        <taxon>Sphingobacteriaceae</taxon>
        <taxon>Mucilaginibacter</taxon>
    </lineage>
</organism>
<name>A0A437MHT7_9SPHI</name>
<gene>
    <name evidence="2" type="ORF">EOD41_19545</name>
</gene>
<evidence type="ECO:0000313" key="2">
    <source>
        <dbReference type="EMBL" id="RVT97202.1"/>
    </source>
</evidence>
<comment type="caution">
    <text evidence="2">The sequence shown here is derived from an EMBL/GenBank/DDBJ whole genome shotgun (WGS) entry which is preliminary data.</text>
</comment>
<reference evidence="2 3" key="1">
    <citation type="submission" date="2019-01" db="EMBL/GenBank/DDBJ databases">
        <authorList>
            <person name="Chen W.-M."/>
        </authorList>
    </citation>
    <scope>NUCLEOTIDE SEQUENCE [LARGE SCALE GENOMIC DNA]</scope>
    <source>
        <strain evidence="2 3">YBJ-36</strain>
    </source>
</reference>
<dbReference type="AlphaFoldDB" id="A0A437MHT7"/>
<dbReference type="PROSITE" id="PS51257">
    <property type="entry name" value="PROKAR_LIPOPROTEIN"/>
    <property type="match status" value="1"/>
</dbReference>
<evidence type="ECO:0000313" key="3">
    <source>
        <dbReference type="Proteomes" id="UP000282759"/>
    </source>
</evidence>
<feature type="chain" id="PRO_5019064616" evidence="1">
    <location>
        <begin position="18"/>
        <end position="399"/>
    </location>
</feature>
<protein>
    <submittedName>
        <fullName evidence="2">DUF4221 domain-containing protein</fullName>
    </submittedName>
</protein>
<dbReference type="RefSeq" id="WP_127708190.1">
    <property type="nucleotide sequence ID" value="NZ_SACK01000013.1"/>
</dbReference>
<evidence type="ECO:0000256" key="1">
    <source>
        <dbReference type="SAM" id="SignalP"/>
    </source>
</evidence>
<dbReference type="Proteomes" id="UP000282759">
    <property type="component" value="Unassembled WGS sequence"/>
</dbReference>
<dbReference type="OrthoDB" id="828261at2"/>
<keyword evidence="3" id="KW-1185">Reference proteome</keyword>
<dbReference type="InterPro" id="IPR025316">
    <property type="entry name" value="DUF4221"/>
</dbReference>
<dbReference type="Pfam" id="PF13970">
    <property type="entry name" value="DUF4221"/>
    <property type="match status" value="1"/>
</dbReference>
<accession>A0A437MHT7</accession>
<sequence length="399" mass="46219">MKRHLIFLYCVSTFALSCTNTSVTSIVNEKQGRLKSTHKLEITSEKKFPLDSVTAPRPNYTQVYTNSTGNRFYTILNTYNNSIYFYDYAGLKFIKKISFDNLEPKPDITAFHIKSSDSIYLYNERAIELLLTDSSAKTFKKISLIGSKNIRKDPWMYMYPQYNTQTAIPFIQTLNELLFTGEFIGQIPDDIIRTFKFTAGINYSTNEVKFSHTYPIELYGGNKLWHNIPFTEVYLDYDTDNHKLVYSFPVSHNLYISDLNTDKYDVVYGGSNEASTITSLKANQRDIDADSFLKHIGETDEYGSIKYDKYRKLYYRFLYKSIHDDGGVVTVKTKWKQKPVSIIIMDKHFNYLGETPIGLAGDWNLKNVFVTKEGLNIEHVGHDIDEMYLTLKILTLKKI</sequence>
<keyword evidence="1" id="KW-0732">Signal</keyword>